<keyword evidence="3" id="KW-1185">Reference proteome</keyword>
<organism evidence="2 3">
    <name type="scientific">Trichonephila inaurata madagascariensis</name>
    <dbReference type="NCBI Taxonomy" id="2747483"/>
    <lineage>
        <taxon>Eukaryota</taxon>
        <taxon>Metazoa</taxon>
        <taxon>Ecdysozoa</taxon>
        <taxon>Arthropoda</taxon>
        <taxon>Chelicerata</taxon>
        <taxon>Arachnida</taxon>
        <taxon>Araneae</taxon>
        <taxon>Araneomorphae</taxon>
        <taxon>Entelegynae</taxon>
        <taxon>Araneoidea</taxon>
        <taxon>Nephilidae</taxon>
        <taxon>Trichonephila</taxon>
        <taxon>Trichonephila inaurata</taxon>
    </lineage>
</organism>
<evidence type="ECO:0000256" key="1">
    <source>
        <dbReference type="SAM" id="Phobius"/>
    </source>
</evidence>
<keyword evidence="1" id="KW-1133">Transmembrane helix</keyword>
<feature type="non-terminal residue" evidence="2">
    <location>
        <position position="1"/>
    </location>
</feature>
<evidence type="ECO:0000313" key="3">
    <source>
        <dbReference type="Proteomes" id="UP000886998"/>
    </source>
</evidence>
<reference evidence="2" key="1">
    <citation type="submission" date="2020-08" db="EMBL/GenBank/DDBJ databases">
        <title>Multicomponent nature underlies the extraordinary mechanical properties of spider dragline silk.</title>
        <authorList>
            <person name="Kono N."/>
            <person name="Nakamura H."/>
            <person name="Mori M."/>
            <person name="Yoshida Y."/>
            <person name="Ohtoshi R."/>
            <person name="Malay A.D."/>
            <person name="Moran D.A.P."/>
            <person name="Tomita M."/>
            <person name="Numata K."/>
            <person name="Arakawa K."/>
        </authorList>
    </citation>
    <scope>NUCLEOTIDE SEQUENCE</scope>
</reference>
<evidence type="ECO:0000313" key="2">
    <source>
        <dbReference type="EMBL" id="GFY44999.1"/>
    </source>
</evidence>
<dbReference type="AlphaFoldDB" id="A0A8X6X2T6"/>
<proteinExistence type="predicted"/>
<accession>A0A8X6X2T6</accession>
<dbReference type="Proteomes" id="UP000886998">
    <property type="component" value="Unassembled WGS sequence"/>
</dbReference>
<comment type="caution">
    <text evidence="2">The sequence shown here is derived from an EMBL/GenBank/DDBJ whole genome shotgun (WGS) entry which is preliminary data.</text>
</comment>
<sequence>DKTWVLLRTSRDFTILLGSKFLTLVSRGYVKYGINLHIEHGVQNYDALVVFRESYTRKAGQDIIFIISFVAILCFIIFLAFFRKLCERDRKDPEVESNEVIGLKDGGCGQMINNCVKSKGTSTKNECLANLLSSDYSKITITNKHSSTIPDRISKVKMRQESEEMKVLLRYTKNEKPRRIRSSQF</sequence>
<protein>
    <submittedName>
        <fullName evidence="2">Ig-like domain-containing protein</fullName>
    </submittedName>
</protein>
<feature type="transmembrane region" description="Helical" evidence="1">
    <location>
        <begin position="63"/>
        <end position="82"/>
    </location>
</feature>
<name>A0A8X6X2T6_9ARAC</name>
<keyword evidence="1" id="KW-0472">Membrane</keyword>
<dbReference type="EMBL" id="BMAV01004522">
    <property type="protein sequence ID" value="GFY44999.1"/>
    <property type="molecule type" value="Genomic_DNA"/>
</dbReference>
<gene>
    <name evidence="2" type="primary">AVEN_121402_1</name>
    <name evidence="2" type="ORF">TNIN_205381</name>
</gene>
<keyword evidence="1" id="KW-0812">Transmembrane</keyword>
<dbReference type="OrthoDB" id="10485908at2759"/>